<dbReference type="InterPro" id="IPR003000">
    <property type="entry name" value="Sirtuin"/>
</dbReference>
<dbReference type="AlphaFoldDB" id="A0A1R2AMY7"/>
<evidence type="ECO:0000256" key="3">
    <source>
        <dbReference type="PROSITE-ProRule" id="PRU00236"/>
    </source>
</evidence>
<organism evidence="5 6">
    <name type="scientific">Stentor coeruleus</name>
    <dbReference type="NCBI Taxonomy" id="5963"/>
    <lineage>
        <taxon>Eukaryota</taxon>
        <taxon>Sar</taxon>
        <taxon>Alveolata</taxon>
        <taxon>Ciliophora</taxon>
        <taxon>Postciliodesmatophora</taxon>
        <taxon>Heterotrichea</taxon>
        <taxon>Heterotrichida</taxon>
        <taxon>Stentoridae</taxon>
        <taxon>Stentor</taxon>
    </lineage>
</organism>
<dbReference type="InterPro" id="IPR029035">
    <property type="entry name" value="DHS-like_NAD/FAD-binding_dom"/>
</dbReference>
<evidence type="ECO:0000256" key="1">
    <source>
        <dbReference type="ARBA" id="ARBA00022679"/>
    </source>
</evidence>
<proteinExistence type="predicted"/>
<protein>
    <recommendedName>
        <fullName evidence="4">Deacetylase sirtuin-type domain-containing protein</fullName>
    </recommendedName>
</protein>
<dbReference type="Gene3D" id="3.40.50.1220">
    <property type="entry name" value="TPP-binding domain"/>
    <property type="match status" value="1"/>
</dbReference>
<evidence type="ECO:0000256" key="2">
    <source>
        <dbReference type="ARBA" id="ARBA00023027"/>
    </source>
</evidence>
<name>A0A1R2AMY7_9CILI</name>
<keyword evidence="1" id="KW-0808">Transferase</keyword>
<dbReference type="PANTHER" id="PTHR11085:SF4">
    <property type="entry name" value="NAD-DEPENDENT PROTEIN DEACYLASE"/>
    <property type="match status" value="1"/>
</dbReference>
<dbReference type="EMBL" id="MPUH01001908">
    <property type="protein sequence ID" value="OMJ65871.1"/>
    <property type="molecule type" value="Genomic_DNA"/>
</dbReference>
<dbReference type="OrthoDB" id="424302at2759"/>
<evidence type="ECO:0000313" key="6">
    <source>
        <dbReference type="Proteomes" id="UP000187209"/>
    </source>
</evidence>
<dbReference type="GO" id="GO:0017136">
    <property type="term" value="F:histone deacetylase activity, NAD-dependent"/>
    <property type="evidence" value="ECO:0007669"/>
    <property type="project" value="TreeGrafter"/>
</dbReference>
<dbReference type="PANTHER" id="PTHR11085">
    <property type="entry name" value="NAD-DEPENDENT PROTEIN DEACYLASE SIRTUIN-5, MITOCHONDRIAL-RELATED"/>
    <property type="match status" value="1"/>
</dbReference>
<comment type="caution">
    <text evidence="5">The sequence shown here is derived from an EMBL/GenBank/DDBJ whole genome shotgun (WGS) entry which is preliminary data.</text>
</comment>
<evidence type="ECO:0000259" key="4">
    <source>
        <dbReference type="PROSITE" id="PS50305"/>
    </source>
</evidence>
<dbReference type="Gene3D" id="3.30.1600.10">
    <property type="entry name" value="SIR2/SIRT2 'Small Domain"/>
    <property type="match status" value="1"/>
</dbReference>
<reference evidence="5 6" key="1">
    <citation type="submission" date="2016-11" db="EMBL/GenBank/DDBJ databases">
        <title>The macronuclear genome of Stentor coeruleus: a giant cell with tiny introns.</title>
        <authorList>
            <person name="Slabodnick M."/>
            <person name="Ruby J.G."/>
            <person name="Reiff S.B."/>
            <person name="Swart E.C."/>
            <person name="Gosai S."/>
            <person name="Prabakaran S."/>
            <person name="Witkowska E."/>
            <person name="Larue G.E."/>
            <person name="Fisher S."/>
            <person name="Freeman R.M."/>
            <person name="Gunawardena J."/>
            <person name="Chu W."/>
            <person name="Stover N.A."/>
            <person name="Gregory B.D."/>
            <person name="Nowacki M."/>
            <person name="Derisi J."/>
            <person name="Roy S.W."/>
            <person name="Marshall W.F."/>
            <person name="Sood P."/>
        </authorList>
    </citation>
    <scope>NUCLEOTIDE SEQUENCE [LARGE SCALE GENOMIC DNA]</scope>
    <source>
        <strain evidence="5">WM001</strain>
    </source>
</reference>
<gene>
    <name evidence="5" type="ORF">SteCoe_37497</name>
</gene>
<evidence type="ECO:0000313" key="5">
    <source>
        <dbReference type="EMBL" id="OMJ65871.1"/>
    </source>
</evidence>
<keyword evidence="2" id="KW-0520">NAD</keyword>
<dbReference type="Pfam" id="PF02146">
    <property type="entry name" value="SIR2"/>
    <property type="match status" value="1"/>
</dbReference>
<keyword evidence="6" id="KW-1185">Reference proteome</keyword>
<dbReference type="Proteomes" id="UP000187209">
    <property type="component" value="Unassembled WGS sequence"/>
</dbReference>
<dbReference type="GO" id="GO:0070403">
    <property type="term" value="F:NAD+ binding"/>
    <property type="evidence" value="ECO:0007669"/>
    <property type="project" value="InterPro"/>
</dbReference>
<comment type="caution">
    <text evidence="3">Lacks conserved residue(s) required for the propagation of feature annotation.</text>
</comment>
<dbReference type="CDD" id="cd00296">
    <property type="entry name" value="SIR2"/>
    <property type="match status" value="1"/>
</dbReference>
<dbReference type="InterPro" id="IPR026591">
    <property type="entry name" value="Sirtuin_cat_small_dom_sf"/>
</dbReference>
<dbReference type="PROSITE" id="PS50305">
    <property type="entry name" value="SIRTUIN"/>
    <property type="match status" value="1"/>
</dbReference>
<sequence>MNITKELLKAKEVIKQCNFLMITAGAGMSVDSGLPDFKGSHSFWEAYPPMKKLALTLPEVSNPLWFHRDPTFAWGFFGHRYHLYKNAIPHEGYNILKKWVKDKKYFVYTSNIDGLFLKTGFPENKVAEFHGTIHYLQCLETYKCSLDIWPMDQPIEYDPVTFRAIEPLPKCKNCGGLARPNINMFGDIGWVSDRSSEQIKNLENTVNESKWKMAVLEIGAGEALYTVRPYCQRLVNREKATLIRINPDKPLMIKDEAIEIHMKALDALKAIDSIMNT</sequence>
<dbReference type="InterPro" id="IPR026590">
    <property type="entry name" value="Ssirtuin_cat_dom"/>
</dbReference>
<accession>A0A1R2AMY7</accession>
<dbReference type="InterPro" id="IPR050134">
    <property type="entry name" value="NAD-dep_sirtuin_deacylases"/>
</dbReference>
<dbReference type="SUPFAM" id="SSF52467">
    <property type="entry name" value="DHS-like NAD/FAD-binding domain"/>
    <property type="match status" value="1"/>
</dbReference>
<feature type="domain" description="Deacetylase sirtuin-type" evidence="4">
    <location>
        <begin position="1"/>
        <end position="277"/>
    </location>
</feature>